<dbReference type="Gene3D" id="2.60.120.620">
    <property type="entry name" value="q2cbj1_9rhob like domain"/>
    <property type="match status" value="1"/>
</dbReference>
<reference evidence="7 8" key="1">
    <citation type="submission" date="2023-08" db="EMBL/GenBank/DDBJ databases">
        <authorList>
            <person name="Palmer J.M."/>
        </authorList>
    </citation>
    <scope>NUCLEOTIDE SEQUENCE [LARGE SCALE GENOMIC DNA]</scope>
    <source>
        <strain evidence="7 8">TWF481</strain>
    </source>
</reference>
<dbReference type="AlphaFoldDB" id="A0AAV9W1D1"/>
<dbReference type="Pfam" id="PF13640">
    <property type="entry name" value="2OG-FeII_Oxy_3"/>
    <property type="match status" value="1"/>
</dbReference>
<proteinExistence type="predicted"/>
<dbReference type="EMBL" id="JAVHJL010000007">
    <property type="protein sequence ID" value="KAK6500291.1"/>
    <property type="molecule type" value="Genomic_DNA"/>
</dbReference>
<evidence type="ECO:0000256" key="3">
    <source>
        <dbReference type="ARBA" id="ARBA00022964"/>
    </source>
</evidence>
<dbReference type="GO" id="GO:0031418">
    <property type="term" value="F:L-ascorbic acid binding"/>
    <property type="evidence" value="ECO:0007669"/>
    <property type="project" value="InterPro"/>
</dbReference>
<evidence type="ECO:0000256" key="5">
    <source>
        <dbReference type="ARBA" id="ARBA00023004"/>
    </source>
</evidence>
<feature type="domain" description="Prolyl 4-hydroxylase alpha subunit" evidence="6">
    <location>
        <begin position="106"/>
        <end position="336"/>
    </location>
</feature>
<organism evidence="7 8">
    <name type="scientific">Arthrobotrys musiformis</name>
    <dbReference type="NCBI Taxonomy" id="47236"/>
    <lineage>
        <taxon>Eukaryota</taxon>
        <taxon>Fungi</taxon>
        <taxon>Dikarya</taxon>
        <taxon>Ascomycota</taxon>
        <taxon>Pezizomycotina</taxon>
        <taxon>Orbiliomycetes</taxon>
        <taxon>Orbiliales</taxon>
        <taxon>Orbiliaceae</taxon>
        <taxon>Arthrobotrys</taxon>
    </lineage>
</organism>
<name>A0AAV9W1D1_9PEZI</name>
<evidence type="ECO:0000256" key="4">
    <source>
        <dbReference type="ARBA" id="ARBA00023002"/>
    </source>
</evidence>
<dbReference type="SMART" id="SM00702">
    <property type="entry name" value="P4Hc"/>
    <property type="match status" value="1"/>
</dbReference>
<dbReference type="InterPro" id="IPR044862">
    <property type="entry name" value="Pro_4_hyd_alph_FE2OG_OXY"/>
</dbReference>
<dbReference type="Proteomes" id="UP001370758">
    <property type="component" value="Unassembled WGS sequence"/>
</dbReference>
<dbReference type="InterPro" id="IPR006620">
    <property type="entry name" value="Pro_4_hyd_alph"/>
</dbReference>
<accession>A0AAV9W1D1</accession>
<evidence type="ECO:0000256" key="2">
    <source>
        <dbReference type="ARBA" id="ARBA00022723"/>
    </source>
</evidence>
<dbReference type="GO" id="GO:0005506">
    <property type="term" value="F:iron ion binding"/>
    <property type="evidence" value="ECO:0007669"/>
    <property type="project" value="InterPro"/>
</dbReference>
<keyword evidence="5" id="KW-0408">Iron</keyword>
<keyword evidence="3" id="KW-0223">Dioxygenase</keyword>
<dbReference type="PANTHER" id="PTHR10869:SF241">
    <property type="entry name" value="FE2OG DIOXYGENASE DOMAIN-CONTAINING PROTEIN"/>
    <property type="match status" value="1"/>
</dbReference>
<evidence type="ECO:0000313" key="8">
    <source>
        <dbReference type="Proteomes" id="UP001370758"/>
    </source>
</evidence>
<dbReference type="GO" id="GO:0004656">
    <property type="term" value="F:procollagen-proline 4-dioxygenase activity"/>
    <property type="evidence" value="ECO:0007669"/>
    <property type="project" value="TreeGrafter"/>
</dbReference>
<dbReference type="GO" id="GO:0005783">
    <property type="term" value="C:endoplasmic reticulum"/>
    <property type="evidence" value="ECO:0007669"/>
    <property type="project" value="TreeGrafter"/>
</dbReference>
<comment type="cofactor">
    <cofactor evidence="1">
        <name>L-ascorbate</name>
        <dbReference type="ChEBI" id="CHEBI:38290"/>
    </cofactor>
</comment>
<keyword evidence="4" id="KW-0560">Oxidoreductase</keyword>
<keyword evidence="8" id="KW-1185">Reference proteome</keyword>
<dbReference type="InterPro" id="IPR045054">
    <property type="entry name" value="P4HA-like"/>
</dbReference>
<evidence type="ECO:0000313" key="7">
    <source>
        <dbReference type="EMBL" id="KAK6500291.1"/>
    </source>
</evidence>
<gene>
    <name evidence="7" type="ORF">TWF481_010635</name>
</gene>
<keyword evidence="2" id="KW-0479">Metal-binding</keyword>
<evidence type="ECO:0000256" key="1">
    <source>
        <dbReference type="ARBA" id="ARBA00001961"/>
    </source>
</evidence>
<evidence type="ECO:0000259" key="6">
    <source>
        <dbReference type="SMART" id="SM00702"/>
    </source>
</evidence>
<sequence length="382" mass="43526">MIPKFQPLEPLLRFRLTSRNLSLRNCTANYNISAPKTPAQWRRLSTTSSILPRVLAPLDPPVAMPTNQIEPLFPHLQKKGDPRARPVLRRLNFENSPLSKYANLGCYAAVVDNAYTAKECDELLRIAEASSEGGWPIAQVNVGMNRQVLDTSYRNSDRILYDDHALADKLLKRIEPLIMKDIGYIDPLDAGIGKGPLGWKGSAAKRRADKFRLTRLNERLRYLRYPVSGFFKMHCDGAYTTPDHKESSLFTFHVYLNDKTGDVPLQGGATRFWDYGAHLKQELSPAQRKKRGISEPDYYDVAPIPGRVLIFQHAFLVHSGEPITAGVKLTIRTDFMFELIPDDEEEIEYRKHLQRNQLLADEIPVDPRDEVEPIQEPAPRRL</sequence>
<comment type="caution">
    <text evidence="7">The sequence shown here is derived from an EMBL/GenBank/DDBJ whole genome shotgun (WGS) entry which is preliminary data.</text>
</comment>
<dbReference type="PANTHER" id="PTHR10869">
    <property type="entry name" value="PROLYL 4-HYDROXYLASE ALPHA SUBUNIT"/>
    <property type="match status" value="1"/>
</dbReference>
<protein>
    <recommendedName>
        <fullName evidence="6">Prolyl 4-hydroxylase alpha subunit domain-containing protein</fullName>
    </recommendedName>
</protein>